<evidence type="ECO:0000313" key="3">
    <source>
        <dbReference type="Proteomes" id="UP001165542"/>
    </source>
</evidence>
<dbReference type="Proteomes" id="UP001165542">
    <property type="component" value="Unassembled WGS sequence"/>
</dbReference>
<dbReference type="InterPro" id="IPR051815">
    <property type="entry name" value="Molybdate_resp_trans_reg"/>
</dbReference>
<feature type="domain" description="HTH lysR-type" evidence="1">
    <location>
        <begin position="30"/>
        <end position="89"/>
    </location>
</feature>
<dbReference type="InterPro" id="IPR036390">
    <property type="entry name" value="WH_DNA-bd_sf"/>
</dbReference>
<keyword evidence="3" id="KW-1185">Reference proteome</keyword>
<proteinExistence type="predicted"/>
<dbReference type="Pfam" id="PF00126">
    <property type="entry name" value="HTH_1"/>
    <property type="match status" value="1"/>
</dbReference>
<dbReference type="RefSeq" id="WP_259037178.1">
    <property type="nucleotide sequence ID" value="NZ_JAJISC010000007.1"/>
</dbReference>
<evidence type="ECO:0000313" key="2">
    <source>
        <dbReference type="EMBL" id="MCS2610692.1"/>
    </source>
</evidence>
<dbReference type="InterPro" id="IPR000847">
    <property type="entry name" value="LysR_HTH_N"/>
</dbReference>
<dbReference type="PANTHER" id="PTHR30432:SF1">
    <property type="entry name" value="DNA-BINDING TRANSCRIPTIONAL DUAL REGULATOR MODE"/>
    <property type="match status" value="1"/>
</dbReference>
<dbReference type="EMBL" id="JAJISC010000007">
    <property type="protein sequence ID" value="MCS2610692.1"/>
    <property type="molecule type" value="Genomic_DNA"/>
</dbReference>
<dbReference type="Gene3D" id="1.10.10.10">
    <property type="entry name" value="Winged helix-like DNA-binding domain superfamily/Winged helix DNA-binding domain"/>
    <property type="match status" value="1"/>
</dbReference>
<comment type="caution">
    <text evidence="2">The sequence shown here is derived from an EMBL/GenBank/DDBJ whole genome shotgun (WGS) entry which is preliminary data.</text>
</comment>
<accession>A0ABT2EGH8</accession>
<dbReference type="PANTHER" id="PTHR30432">
    <property type="entry name" value="TRANSCRIPTIONAL REGULATOR MODE"/>
    <property type="match status" value="1"/>
</dbReference>
<dbReference type="SUPFAM" id="SSF46785">
    <property type="entry name" value="Winged helix' DNA-binding domain"/>
    <property type="match status" value="1"/>
</dbReference>
<name>A0ABT2EGH8_9GAMM</name>
<reference evidence="2" key="1">
    <citation type="submission" date="2021-11" db="EMBL/GenBank/DDBJ databases">
        <title>Halomonas sp., isolated from a coastal aquaculture zone in Dongshan Bay.</title>
        <authorList>
            <person name="Lin W."/>
        </authorList>
    </citation>
    <scope>NUCLEOTIDE SEQUENCE</scope>
    <source>
        <strain evidence="2">Yzlin-01</strain>
    </source>
</reference>
<sequence>MTRTHHPAPTFQLRLALARDVVIGPGKAALLDAVERTGSISAAGRTLNMSYKKAWQLIDTMNRHFSAPLVVTQAGGHERGGAQLTELGRQVLAHYRALERKLSPSVSAEAQALIDLLGRPADASPLDST</sequence>
<gene>
    <name evidence="2" type="ORF">LLY24_15350</name>
</gene>
<protein>
    <submittedName>
        <fullName evidence="2">Winged helix-turn-helix domain-containing protein</fullName>
    </submittedName>
</protein>
<evidence type="ECO:0000259" key="1">
    <source>
        <dbReference type="Pfam" id="PF00126"/>
    </source>
</evidence>
<dbReference type="InterPro" id="IPR036388">
    <property type="entry name" value="WH-like_DNA-bd_sf"/>
</dbReference>
<organism evidence="2 3">
    <name type="scientific">Halomonas dongshanensis</name>
    <dbReference type="NCBI Taxonomy" id="2890835"/>
    <lineage>
        <taxon>Bacteria</taxon>
        <taxon>Pseudomonadati</taxon>
        <taxon>Pseudomonadota</taxon>
        <taxon>Gammaproteobacteria</taxon>
        <taxon>Oceanospirillales</taxon>
        <taxon>Halomonadaceae</taxon>
        <taxon>Halomonas</taxon>
    </lineage>
</organism>